<dbReference type="PROSITE" id="PS50850">
    <property type="entry name" value="MFS"/>
    <property type="match status" value="1"/>
</dbReference>
<dbReference type="SUPFAM" id="SSF103473">
    <property type="entry name" value="MFS general substrate transporter"/>
    <property type="match status" value="1"/>
</dbReference>
<dbReference type="GO" id="GO:0005886">
    <property type="term" value="C:plasma membrane"/>
    <property type="evidence" value="ECO:0007669"/>
    <property type="project" value="TreeGrafter"/>
</dbReference>
<keyword evidence="2 5" id="KW-0812">Transmembrane</keyword>
<dbReference type="InterPro" id="IPR005829">
    <property type="entry name" value="Sugar_transporter_CS"/>
</dbReference>
<proteinExistence type="predicted"/>
<dbReference type="InterPro" id="IPR036259">
    <property type="entry name" value="MFS_trans_sf"/>
</dbReference>
<evidence type="ECO:0000256" key="5">
    <source>
        <dbReference type="SAM" id="Phobius"/>
    </source>
</evidence>
<dbReference type="InterPro" id="IPR020846">
    <property type="entry name" value="MFS_dom"/>
</dbReference>
<feature type="transmembrane region" description="Helical" evidence="5">
    <location>
        <begin position="323"/>
        <end position="346"/>
    </location>
</feature>
<feature type="transmembrane region" description="Helical" evidence="5">
    <location>
        <begin position="220"/>
        <end position="242"/>
    </location>
</feature>
<evidence type="ECO:0000256" key="1">
    <source>
        <dbReference type="ARBA" id="ARBA00004141"/>
    </source>
</evidence>
<protein>
    <recommendedName>
        <fullName evidence="6">Major facilitator superfamily (MFS) profile domain-containing protein</fullName>
    </recommendedName>
</protein>
<feature type="transmembrane region" description="Helical" evidence="5">
    <location>
        <begin position="299"/>
        <end position="317"/>
    </location>
</feature>
<dbReference type="Gene3D" id="1.20.1250.20">
    <property type="entry name" value="MFS general substrate transporter like domains"/>
    <property type="match status" value="2"/>
</dbReference>
<feature type="transmembrane region" description="Helical" evidence="5">
    <location>
        <begin position="16"/>
        <end position="32"/>
    </location>
</feature>
<dbReference type="AlphaFoldDB" id="A0A382A1F1"/>
<gene>
    <name evidence="7" type="ORF">METZ01_LOCUS147925</name>
</gene>
<feature type="transmembrane region" description="Helical" evidence="5">
    <location>
        <begin position="81"/>
        <end position="101"/>
    </location>
</feature>
<dbReference type="Pfam" id="PF07690">
    <property type="entry name" value="MFS_1"/>
    <property type="match status" value="1"/>
</dbReference>
<dbReference type="PANTHER" id="PTHR43129">
    <property type="entry name" value="FOSMIDOMYCIN RESISTANCE PROTEIN"/>
    <property type="match status" value="1"/>
</dbReference>
<evidence type="ECO:0000256" key="2">
    <source>
        <dbReference type="ARBA" id="ARBA00022692"/>
    </source>
</evidence>
<feature type="transmembrane region" description="Helical" evidence="5">
    <location>
        <begin position="175"/>
        <end position="193"/>
    </location>
</feature>
<feature type="transmembrane region" description="Helical" evidence="5">
    <location>
        <begin position="386"/>
        <end position="407"/>
    </location>
</feature>
<name>A0A382A1F1_9ZZZZ</name>
<feature type="transmembrane region" description="Helical" evidence="5">
    <location>
        <begin position="107"/>
        <end position="128"/>
    </location>
</feature>
<evidence type="ECO:0000256" key="4">
    <source>
        <dbReference type="ARBA" id="ARBA00023136"/>
    </source>
</evidence>
<dbReference type="PANTHER" id="PTHR43129:SF1">
    <property type="entry name" value="FOSMIDOMYCIN RESISTANCE PROTEIN"/>
    <property type="match status" value="1"/>
</dbReference>
<evidence type="ECO:0000256" key="3">
    <source>
        <dbReference type="ARBA" id="ARBA00022989"/>
    </source>
</evidence>
<sequence>MAEAVQRPAGRRQNRNFILGSLSFGHGISHLYDQGFPVFMPAIKAALGLSNFEVAFMLGIRQGGGGAVNLIGGAIVDQMKASWGPILTGCMIWAALGFLVLAASPNLVVLTIAVVIVSIPGALWHLPATAALSRRFPDRRGFAISMHGFGSNVGNVLAPLVAGGLLTIMTWRPILLIYAAPAALMSIFVWWSLKDLGIEDGAQADGDAPKRQVIAGYRDALAMFKIPVVATLVLAAAIRGVANNALFQWTPFYLREATDGGLGMGYFEVGVHLSLLTGMGIASAPILGYLSDRFGRKQVLVPGLIAASVLTMFVVSVGDSLYLALLLAGIGLFSFALQQIILAAVLDVVRKGTEATASGLIFGINGLLGFGSPFIAAFIIDDFGGYGSIFYYVGALTAVSAVIIAFIPFPNYRVAKPAG</sequence>
<evidence type="ECO:0000259" key="6">
    <source>
        <dbReference type="PROSITE" id="PS50850"/>
    </source>
</evidence>
<accession>A0A382A1F1</accession>
<reference evidence="7" key="1">
    <citation type="submission" date="2018-05" db="EMBL/GenBank/DDBJ databases">
        <authorList>
            <person name="Lanie J.A."/>
            <person name="Ng W.-L."/>
            <person name="Kazmierczak K.M."/>
            <person name="Andrzejewski T.M."/>
            <person name="Davidsen T.M."/>
            <person name="Wayne K.J."/>
            <person name="Tettelin H."/>
            <person name="Glass J.I."/>
            <person name="Rusch D."/>
            <person name="Podicherti R."/>
            <person name="Tsui H.-C.T."/>
            <person name="Winkler M.E."/>
        </authorList>
    </citation>
    <scope>NUCLEOTIDE SEQUENCE</scope>
</reference>
<feature type="transmembrane region" description="Helical" evidence="5">
    <location>
        <begin position="149"/>
        <end position="169"/>
    </location>
</feature>
<feature type="domain" description="Major facilitator superfamily (MFS) profile" evidence="6">
    <location>
        <begin position="13"/>
        <end position="412"/>
    </location>
</feature>
<organism evidence="7">
    <name type="scientific">marine metagenome</name>
    <dbReference type="NCBI Taxonomy" id="408172"/>
    <lineage>
        <taxon>unclassified sequences</taxon>
        <taxon>metagenomes</taxon>
        <taxon>ecological metagenomes</taxon>
    </lineage>
</organism>
<dbReference type="PROSITE" id="PS00216">
    <property type="entry name" value="SUGAR_TRANSPORT_1"/>
    <property type="match status" value="1"/>
</dbReference>
<dbReference type="EMBL" id="UINC01023430">
    <property type="protein sequence ID" value="SVA95071.1"/>
    <property type="molecule type" value="Genomic_DNA"/>
</dbReference>
<feature type="transmembrane region" description="Helical" evidence="5">
    <location>
        <begin position="262"/>
        <end position="287"/>
    </location>
</feature>
<feature type="transmembrane region" description="Helical" evidence="5">
    <location>
        <begin position="358"/>
        <end position="380"/>
    </location>
</feature>
<evidence type="ECO:0000313" key="7">
    <source>
        <dbReference type="EMBL" id="SVA95071.1"/>
    </source>
</evidence>
<keyword evidence="3 5" id="KW-1133">Transmembrane helix</keyword>
<comment type="subcellular location">
    <subcellularLocation>
        <location evidence="1">Membrane</location>
        <topology evidence="1">Multi-pass membrane protein</topology>
    </subcellularLocation>
</comment>
<keyword evidence="4 5" id="KW-0472">Membrane</keyword>
<dbReference type="GO" id="GO:0022857">
    <property type="term" value="F:transmembrane transporter activity"/>
    <property type="evidence" value="ECO:0007669"/>
    <property type="project" value="InterPro"/>
</dbReference>
<dbReference type="InterPro" id="IPR011701">
    <property type="entry name" value="MFS"/>
</dbReference>